<accession>A0AAU7NVF9</accession>
<dbReference type="PANTHER" id="PTHR34308:SF1">
    <property type="entry name" value="COBALAMIN BIOSYNTHESIS PROTEIN CBIB"/>
    <property type="match status" value="1"/>
</dbReference>
<dbReference type="EMBL" id="CP157743">
    <property type="protein sequence ID" value="XBS20949.1"/>
    <property type="molecule type" value="Genomic_DNA"/>
</dbReference>
<evidence type="ECO:0000256" key="2">
    <source>
        <dbReference type="ARBA" id="ARBA00004953"/>
    </source>
</evidence>
<dbReference type="Pfam" id="PF03186">
    <property type="entry name" value="CobD_Cbib"/>
    <property type="match status" value="1"/>
</dbReference>
<evidence type="ECO:0000256" key="8">
    <source>
        <dbReference type="ARBA" id="ARBA00023136"/>
    </source>
</evidence>
<keyword evidence="11" id="KW-1185">Reference proteome</keyword>
<dbReference type="PANTHER" id="PTHR34308">
    <property type="entry name" value="COBALAMIN BIOSYNTHESIS PROTEIN CBIB"/>
    <property type="match status" value="1"/>
</dbReference>
<feature type="transmembrane region" description="Helical" evidence="9">
    <location>
        <begin position="77"/>
        <end position="96"/>
    </location>
</feature>
<evidence type="ECO:0000256" key="6">
    <source>
        <dbReference type="ARBA" id="ARBA00022692"/>
    </source>
</evidence>
<dbReference type="Proteomes" id="UP001225378">
    <property type="component" value="Chromosome"/>
</dbReference>
<dbReference type="HAMAP" id="MF_00024">
    <property type="entry name" value="CobD_CbiB"/>
    <property type="match status" value="1"/>
</dbReference>
<keyword evidence="4 9" id="KW-1003">Cell membrane</keyword>
<evidence type="ECO:0000313" key="10">
    <source>
        <dbReference type="EMBL" id="XBS20949.1"/>
    </source>
</evidence>
<dbReference type="RefSeq" id="WP_305910069.1">
    <property type="nucleotide sequence ID" value="NZ_CP157743.1"/>
</dbReference>
<comment type="function">
    <text evidence="9">Converts cobyric acid to cobinamide by the addition of aminopropanol on the F carboxylic group.</text>
</comment>
<gene>
    <name evidence="10" type="primary">cbiB</name>
    <name evidence="9" type="synonym">cobD</name>
    <name evidence="10" type="ORF">Q9L42_002170</name>
</gene>
<evidence type="ECO:0000256" key="1">
    <source>
        <dbReference type="ARBA" id="ARBA00004651"/>
    </source>
</evidence>
<keyword evidence="5 9" id="KW-0169">Cobalamin biosynthesis</keyword>
<keyword evidence="8 9" id="KW-0472">Membrane</keyword>
<sequence>MTLSSTIILAVLLDHWLGEPKKHHPLVAFGNLAGLMEKRLRHAENSSARQMLNGSLALLILVAPFTLFIWLLQQQSLIEMILAPLLLYVCIAAHSLRRHAEAVLLHLNNDDLANARIAVSYLVSRETAEMSEEDVRKAVIESVLENGADAVFAPLFWLLLAGPAGVLLHRLCNTLDAMWGYKNPRYLYFGRASARLDDLLNWLPARLTALSYALLGDSRLALRCWRLQAGRLESPNAGPVMSAGAGALNIQLGGPAYYHGRLKDKIRFGADKPTRNEDITRATGLINKTLLLWLLLILIGDYLA</sequence>
<proteinExistence type="inferred from homology"/>
<evidence type="ECO:0000313" key="11">
    <source>
        <dbReference type="Proteomes" id="UP001225378"/>
    </source>
</evidence>
<dbReference type="GO" id="GO:0009236">
    <property type="term" value="P:cobalamin biosynthetic process"/>
    <property type="evidence" value="ECO:0007669"/>
    <property type="project" value="UniProtKB-UniRule"/>
</dbReference>
<dbReference type="GO" id="GO:0005886">
    <property type="term" value="C:plasma membrane"/>
    <property type="evidence" value="ECO:0007669"/>
    <property type="project" value="UniProtKB-SubCell"/>
</dbReference>
<keyword evidence="7 9" id="KW-1133">Transmembrane helix</keyword>
<dbReference type="AlphaFoldDB" id="A0AAU7NVF9"/>
<comment type="subcellular location">
    <subcellularLocation>
        <location evidence="1 9">Cell membrane</location>
        <topology evidence="1 9">Multi-pass membrane protein</topology>
    </subcellularLocation>
</comment>
<evidence type="ECO:0000256" key="3">
    <source>
        <dbReference type="ARBA" id="ARBA00006263"/>
    </source>
</evidence>
<dbReference type="GO" id="GO:0015420">
    <property type="term" value="F:ABC-type vitamin B12 transporter activity"/>
    <property type="evidence" value="ECO:0007669"/>
    <property type="project" value="UniProtKB-UniRule"/>
</dbReference>
<dbReference type="GO" id="GO:0048472">
    <property type="term" value="F:threonine-phosphate decarboxylase activity"/>
    <property type="evidence" value="ECO:0007669"/>
    <property type="project" value="InterPro"/>
</dbReference>
<evidence type="ECO:0000256" key="5">
    <source>
        <dbReference type="ARBA" id="ARBA00022573"/>
    </source>
</evidence>
<feature type="transmembrane region" description="Helical" evidence="9">
    <location>
        <begin position="285"/>
        <end position="303"/>
    </location>
</feature>
<protein>
    <recommendedName>
        <fullName evidence="9">Cobalamin biosynthesis protein CobD</fullName>
    </recommendedName>
</protein>
<comment type="similarity">
    <text evidence="3 9">Belongs to the CobD/CbiB family.</text>
</comment>
<dbReference type="NCBIfam" id="TIGR00380">
    <property type="entry name" value="cobal_cbiB"/>
    <property type="match status" value="1"/>
</dbReference>
<name>A0AAU7NVF9_9GAMM</name>
<organism evidence="10 11">
    <name type="scientific">Methylomarinum roseum</name>
    <dbReference type="NCBI Taxonomy" id="3067653"/>
    <lineage>
        <taxon>Bacteria</taxon>
        <taxon>Pseudomonadati</taxon>
        <taxon>Pseudomonadota</taxon>
        <taxon>Gammaproteobacteria</taxon>
        <taxon>Methylococcales</taxon>
        <taxon>Methylococcaceae</taxon>
        <taxon>Methylomarinum</taxon>
    </lineage>
</organism>
<dbReference type="KEGG" id="mech:Q9L42_002170"/>
<evidence type="ECO:0000256" key="9">
    <source>
        <dbReference type="HAMAP-Rule" id="MF_00024"/>
    </source>
</evidence>
<reference evidence="10 11" key="1">
    <citation type="journal article" date="2024" name="Microbiology">
        <title>Methylomarinum rosea sp. nov., a novel halophilic methanotrophic bacterium from the hypersaline Lake Elton.</title>
        <authorList>
            <person name="Suleimanov R.Z."/>
            <person name="Oshkin I.Y."/>
            <person name="Danilova O.V."/>
            <person name="Suzina N.E."/>
            <person name="Dedysh S.N."/>
        </authorList>
    </citation>
    <scope>NUCLEOTIDE SEQUENCE [LARGE SCALE GENOMIC DNA]</scope>
    <source>
        <strain evidence="10 11">Ch1-1</strain>
    </source>
</reference>
<evidence type="ECO:0000256" key="4">
    <source>
        <dbReference type="ARBA" id="ARBA00022475"/>
    </source>
</evidence>
<comment type="pathway">
    <text evidence="2 9">Cofactor biosynthesis; adenosylcobalamin biosynthesis.</text>
</comment>
<dbReference type="InterPro" id="IPR004485">
    <property type="entry name" value="Cobalamin_biosynth_CobD/CbiB"/>
</dbReference>
<keyword evidence="6 9" id="KW-0812">Transmembrane</keyword>
<comment type="caution">
    <text evidence="9">Lacks conserved residue(s) required for the propagation of feature annotation.</text>
</comment>
<evidence type="ECO:0000256" key="7">
    <source>
        <dbReference type="ARBA" id="ARBA00022989"/>
    </source>
</evidence>
<feature type="transmembrane region" description="Helical" evidence="9">
    <location>
        <begin position="51"/>
        <end position="71"/>
    </location>
</feature>